<organism evidence="2 3">
    <name type="scientific">Kitasatospora cathayae</name>
    <dbReference type="NCBI Taxonomy" id="3004092"/>
    <lineage>
        <taxon>Bacteria</taxon>
        <taxon>Bacillati</taxon>
        <taxon>Actinomycetota</taxon>
        <taxon>Actinomycetes</taxon>
        <taxon>Kitasatosporales</taxon>
        <taxon>Streptomycetaceae</taxon>
        <taxon>Kitasatospora</taxon>
    </lineage>
</organism>
<gene>
    <name evidence="2" type="ORF">O1G21_04205</name>
</gene>
<reference evidence="3" key="1">
    <citation type="submission" date="2022-12" db="EMBL/GenBank/DDBJ databases">
        <authorList>
            <person name="Mo P."/>
        </authorList>
    </citation>
    <scope>NUCLEOTIDE SEQUENCE [LARGE SCALE GENOMIC DNA]</scope>
    <source>
        <strain evidence="3">HUAS 3-15</strain>
    </source>
</reference>
<protein>
    <submittedName>
        <fullName evidence="2">Transposase</fullName>
    </submittedName>
</protein>
<sequence>MDAGFDGFDPQGLSQDRVDRLCGQLLASVPRSDQRRWGELYVRGLLSAKGRKTMKGIAEAADSSAMQSLQQFITTSPWEWKPVRQSLARFVDRELQPVAWIVEPLAVPKAGRHSVGVSRQFVPGLGRMANCQQSTGVWLASEEASCPVDWQLALPASWVSGDEARRRAAVPDHVRSQTPVQCAVGSVVSMAEDWRLTPRPVVMTATGGDLAEVLGAFVPRRIPFVLGIDACLRVAPADPRLPVGDGRQLPAEQLLASVAELGAGVEWRDSWYARRRVARVVGVRVALPAAVDRSTGMPPLFLIGAWIDPHQARPTELFLSNIGHLSSSALFRIAKLTRRVSRDLKDVCGEVGIRDFAGRSFRGWHHHATLVSIAHAISVLAGLPRQSGRLLPQRRLPLIGSR</sequence>
<evidence type="ECO:0000259" key="1">
    <source>
        <dbReference type="Pfam" id="PF13546"/>
    </source>
</evidence>
<dbReference type="RefSeq" id="WP_270140873.1">
    <property type="nucleotide sequence ID" value="NZ_CP115450.1"/>
</dbReference>
<proteinExistence type="predicted"/>
<dbReference type="PANTHER" id="PTHR33627:SF1">
    <property type="entry name" value="TRANSPOSASE"/>
    <property type="match status" value="1"/>
</dbReference>
<evidence type="ECO:0000313" key="2">
    <source>
        <dbReference type="EMBL" id="WBP85132.1"/>
    </source>
</evidence>
<dbReference type="PANTHER" id="PTHR33627">
    <property type="entry name" value="TRANSPOSASE"/>
    <property type="match status" value="1"/>
</dbReference>
<feature type="domain" description="Transposase IS701-like DDE" evidence="1">
    <location>
        <begin position="25"/>
        <end position="243"/>
    </location>
</feature>
<dbReference type="EMBL" id="CP115450">
    <property type="protein sequence ID" value="WBP85132.1"/>
    <property type="molecule type" value="Genomic_DNA"/>
</dbReference>
<dbReference type="Pfam" id="PF13546">
    <property type="entry name" value="DDE_5"/>
    <property type="match status" value="1"/>
</dbReference>
<keyword evidence="3" id="KW-1185">Reference proteome</keyword>
<dbReference type="InterPro" id="IPR039365">
    <property type="entry name" value="IS701-like"/>
</dbReference>
<evidence type="ECO:0000313" key="3">
    <source>
        <dbReference type="Proteomes" id="UP001212821"/>
    </source>
</evidence>
<dbReference type="Proteomes" id="UP001212821">
    <property type="component" value="Chromosome"/>
</dbReference>
<dbReference type="InterPro" id="IPR038721">
    <property type="entry name" value="IS701-like_DDE_dom"/>
</dbReference>
<name>A0ABY7PY80_9ACTN</name>
<accession>A0ABY7PY80</accession>